<name>A0A9P6XP87_9FUNG</name>
<keyword evidence="2" id="KW-1185">Reference proteome</keyword>
<protein>
    <submittedName>
        <fullName evidence="1">Uncharacterized protein</fullName>
    </submittedName>
</protein>
<dbReference type="AlphaFoldDB" id="A0A9P6XP87"/>
<sequence>MATRCEELSEGRVAGFLIWNEALVASFCIWAVDTSTASGAGSAMTASAGGAPPPSEGRAVDKVSLTFFQSSPVFWLMTPK</sequence>
<reference evidence="1 2" key="1">
    <citation type="journal article" date="2020" name="Microb. Genom.">
        <title>Genetic diversity of clinical and environmental Mucorales isolates obtained from an investigation of mucormycosis cases among solid organ transplant recipients.</title>
        <authorList>
            <person name="Nguyen M.H."/>
            <person name="Kaul D."/>
            <person name="Muto C."/>
            <person name="Cheng S.J."/>
            <person name="Richter R.A."/>
            <person name="Bruno V.M."/>
            <person name="Liu G."/>
            <person name="Beyhan S."/>
            <person name="Sundermann A.J."/>
            <person name="Mounaud S."/>
            <person name="Pasculle A.W."/>
            <person name="Nierman W.C."/>
            <person name="Driscoll E."/>
            <person name="Cumbie R."/>
            <person name="Clancy C.J."/>
            <person name="Dupont C.L."/>
        </authorList>
    </citation>
    <scope>NUCLEOTIDE SEQUENCE [LARGE SCALE GENOMIC DNA]</scope>
    <source>
        <strain evidence="1 2">GL24</strain>
    </source>
</reference>
<comment type="caution">
    <text evidence="1">The sequence shown here is derived from an EMBL/GenBank/DDBJ whole genome shotgun (WGS) entry which is preliminary data.</text>
</comment>
<proteinExistence type="predicted"/>
<evidence type="ECO:0000313" key="2">
    <source>
        <dbReference type="Proteomes" id="UP000740926"/>
    </source>
</evidence>
<evidence type="ECO:0000313" key="1">
    <source>
        <dbReference type="EMBL" id="KAG1529841.1"/>
    </source>
</evidence>
<organism evidence="1 2">
    <name type="scientific">Rhizopus delemar</name>
    <dbReference type="NCBI Taxonomy" id="936053"/>
    <lineage>
        <taxon>Eukaryota</taxon>
        <taxon>Fungi</taxon>
        <taxon>Fungi incertae sedis</taxon>
        <taxon>Mucoromycota</taxon>
        <taxon>Mucoromycotina</taxon>
        <taxon>Mucoromycetes</taxon>
        <taxon>Mucorales</taxon>
        <taxon>Mucorineae</taxon>
        <taxon>Rhizopodaceae</taxon>
        <taxon>Rhizopus</taxon>
    </lineage>
</organism>
<dbReference type="EMBL" id="JAANIU010013886">
    <property type="protein sequence ID" value="KAG1529841.1"/>
    <property type="molecule type" value="Genomic_DNA"/>
</dbReference>
<gene>
    <name evidence="1" type="ORF">G6F50_017723</name>
</gene>
<dbReference type="Proteomes" id="UP000740926">
    <property type="component" value="Unassembled WGS sequence"/>
</dbReference>
<accession>A0A9P6XP87</accession>